<keyword evidence="1" id="KW-1133">Transmembrane helix</keyword>
<reference evidence="2 3" key="1">
    <citation type="submission" date="2023-07" db="EMBL/GenBank/DDBJ databases">
        <title>Sorghum-associated microbial communities from plants grown in Nebraska, USA.</title>
        <authorList>
            <person name="Schachtman D."/>
        </authorList>
    </citation>
    <scope>NUCLEOTIDE SEQUENCE [LARGE SCALE GENOMIC DNA]</scope>
    <source>
        <strain evidence="2 3">DS1039</strain>
    </source>
</reference>
<keyword evidence="1" id="KW-0812">Transmembrane</keyword>
<evidence type="ECO:0000313" key="2">
    <source>
        <dbReference type="EMBL" id="MDR6373917.1"/>
    </source>
</evidence>
<keyword evidence="3" id="KW-1185">Reference proteome</keyword>
<feature type="transmembrane region" description="Helical" evidence="1">
    <location>
        <begin position="20"/>
        <end position="39"/>
    </location>
</feature>
<evidence type="ECO:0000256" key="1">
    <source>
        <dbReference type="SAM" id="Phobius"/>
    </source>
</evidence>
<dbReference type="RefSeq" id="WP_310065319.1">
    <property type="nucleotide sequence ID" value="NZ_JAVDQN010000001.1"/>
</dbReference>
<accession>A0ABU1KSI8</accession>
<protein>
    <recommendedName>
        <fullName evidence="4">DUF3592 domain-containing protein</fullName>
    </recommendedName>
</protein>
<evidence type="ECO:0008006" key="4">
    <source>
        <dbReference type="Google" id="ProtNLM"/>
    </source>
</evidence>
<dbReference type="Proteomes" id="UP001185254">
    <property type="component" value="Unassembled WGS sequence"/>
</dbReference>
<gene>
    <name evidence="2" type="ORF">J2776_000593</name>
</gene>
<organism evidence="2 3">
    <name type="scientific">Paraburkholderia caledonica</name>
    <dbReference type="NCBI Taxonomy" id="134536"/>
    <lineage>
        <taxon>Bacteria</taxon>
        <taxon>Pseudomonadati</taxon>
        <taxon>Pseudomonadota</taxon>
        <taxon>Betaproteobacteria</taxon>
        <taxon>Burkholderiales</taxon>
        <taxon>Burkholderiaceae</taxon>
        <taxon>Paraburkholderia</taxon>
    </lineage>
</organism>
<evidence type="ECO:0000313" key="3">
    <source>
        <dbReference type="Proteomes" id="UP001185254"/>
    </source>
</evidence>
<proteinExistence type="predicted"/>
<keyword evidence="1" id="KW-0472">Membrane</keyword>
<sequence length="131" mass="14477">MSFLSTPFKLVSAGGSSTASGVILLAGACLVALLAALFIRRLARFSGTKEVMVVGTVSRKWVMPEHREWQGKAYVTVPARKMIQIHAENRALEFAPVAWKYDRVSEGERIDVALQRGRFGDEIRIVDIGPF</sequence>
<name>A0ABU1KSI8_9BURK</name>
<dbReference type="EMBL" id="JAVDQN010000001">
    <property type="protein sequence ID" value="MDR6373917.1"/>
    <property type="molecule type" value="Genomic_DNA"/>
</dbReference>
<comment type="caution">
    <text evidence="2">The sequence shown here is derived from an EMBL/GenBank/DDBJ whole genome shotgun (WGS) entry which is preliminary data.</text>
</comment>